<evidence type="ECO:0000313" key="1">
    <source>
        <dbReference type="EMBL" id="KKU69781.1"/>
    </source>
</evidence>
<evidence type="ECO:0000313" key="2">
    <source>
        <dbReference type="Proteomes" id="UP000034565"/>
    </source>
</evidence>
<accession>A0A0G1SK37</accession>
<name>A0A0G1SK37_9BACT</name>
<reference evidence="1 2" key="1">
    <citation type="journal article" date="2015" name="Nature">
        <title>rRNA introns, odd ribosomes, and small enigmatic genomes across a large radiation of phyla.</title>
        <authorList>
            <person name="Brown C.T."/>
            <person name="Hug L.A."/>
            <person name="Thomas B.C."/>
            <person name="Sharon I."/>
            <person name="Castelle C.J."/>
            <person name="Singh A."/>
            <person name="Wilkins M.J."/>
            <person name="Williams K.H."/>
            <person name="Banfield J.F."/>
        </authorList>
    </citation>
    <scope>NUCLEOTIDE SEQUENCE [LARGE SCALE GENOMIC DNA]</scope>
</reference>
<proteinExistence type="predicted"/>
<dbReference type="EMBL" id="LCOA01000010">
    <property type="protein sequence ID" value="KKU69781.1"/>
    <property type="molecule type" value="Genomic_DNA"/>
</dbReference>
<sequence length="24" mass="2572">ADLADAADIAVSHMAEALQYRQIV</sequence>
<organism evidence="1 2">
    <name type="scientific">Candidatus Amesbacteria bacterium GW2011_GWA1_47_20</name>
    <dbReference type="NCBI Taxonomy" id="1618354"/>
    <lineage>
        <taxon>Bacteria</taxon>
        <taxon>Candidatus Amesiibacteriota</taxon>
    </lineage>
</organism>
<comment type="caution">
    <text evidence="1">The sequence shown here is derived from an EMBL/GenBank/DDBJ whole genome shotgun (WGS) entry which is preliminary data.</text>
</comment>
<feature type="non-terminal residue" evidence="1">
    <location>
        <position position="1"/>
    </location>
</feature>
<dbReference type="Proteomes" id="UP000034565">
    <property type="component" value="Unassembled WGS sequence"/>
</dbReference>
<dbReference type="AlphaFoldDB" id="A0A0G1SK37"/>
<protein>
    <submittedName>
        <fullName evidence="1">Uncharacterized protein</fullName>
    </submittedName>
</protein>
<gene>
    <name evidence="1" type="ORF">UX92_C0010G0022</name>
</gene>